<evidence type="ECO:0000313" key="1">
    <source>
        <dbReference type="EMBL" id="GAH20917.1"/>
    </source>
</evidence>
<name>X1DL27_9ZZZZ</name>
<dbReference type="AlphaFoldDB" id="X1DL27"/>
<proteinExistence type="predicted"/>
<dbReference type="EMBL" id="BARU01003146">
    <property type="protein sequence ID" value="GAH20917.1"/>
    <property type="molecule type" value="Genomic_DNA"/>
</dbReference>
<organism evidence="1">
    <name type="scientific">marine sediment metagenome</name>
    <dbReference type="NCBI Taxonomy" id="412755"/>
    <lineage>
        <taxon>unclassified sequences</taxon>
        <taxon>metagenomes</taxon>
        <taxon>ecological metagenomes</taxon>
    </lineage>
</organism>
<protein>
    <submittedName>
        <fullName evidence="1">Uncharacterized protein</fullName>
    </submittedName>
</protein>
<comment type="caution">
    <text evidence="1">The sequence shown here is derived from an EMBL/GenBank/DDBJ whole genome shotgun (WGS) entry which is preliminary data.</text>
</comment>
<sequence length="35" mass="3931">GYRRQLEILAPEDSLGDLPQISMPVLPDFHPGIRV</sequence>
<accession>X1DL27</accession>
<gene>
    <name evidence="1" type="ORF">S03H2_06977</name>
</gene>
<reference evidence="1" key="1">
    <citation type="journal article" date="2014" name="Front. Microbiol.">
        <title>High frequency of phylogenetically diverse reductive dehalogenase-homologous genes in deep subseafloor sedimentary metagenomes.</title>
        <authorList>
            <person name="Kawai M."/>
            <person name="Futagami T."/>
            <person name="Toyoda A."/>
            <person name="Takaki Y."/>
            <person name="Nishi S."/>
            <person name="Hori S."/>
            <person name="Arai W."/>
            <person name="Tsubouchi T."/>
            <person name="Morono Y."/>
            <person name="Uchiyama I."/>
            <person name="Ito T."/>
            <person name="Fujiyama A."/>
            <person name="Inagaki F."/>
            <person name="Takami H."/>
        </authorList>
    </citation>
    <scope>NUCLEOTIDE SEQUENCE</scope>
    <source>
        <strain evidence="1">Expedition CK06-06</strain>
    </source>
</reference>
<feature type="non-terminal residue" evidence="1">
    <location>
        <position position="1"/>
    </location>
</feature>